<dbReference type="OrthoDB" id="1113207at2759"/>
<comment type="caution">
    <text evidence="3">The sequence shown here is derived from an EMBL/GenBank/DDBJ whole genome shotgun (WGS) entry which is preliminary data.</text>
</comment>
<dbReference type="Proteomes" id="UP000886595">
    <property type="component" value="Unassembled WGS sequence"/>
</dbReference>
<reference evidence="3 4" key="1">
    <citation type="submission" date="2020-02" db="EMBL/GenBank/DDBJ databases">
        <authorList>
            <person name="Ma Q."/>
            <person name="Huang Y."/>
            <person name="Song X."/>
            <person name="Pei D."/>
        </authorList>
    </citation>
    <scope>NUCLEOTIDE SEQUENCE [LARGE SCALE GENOMIC DNA]</scope>
    <source>
        <strain evidence="3">Sxm20200214</strain>
        <tissue evidence="3">Leaf</tissue>
    </source>
</reference>
<dbReference type="EMBL" id="JAAMPC010000005">
    <property type="protein sequence ID" value="KAG2313748.1"/>
    <property type="molecule type" value="Genomic_DNA"/>
</dbReference>
<feature type="domain" description="Reverse transcriptase zinc-binding" evidence="2">
    <location>
        <begin position="80"/>
        <end position="153"/>
    </location>
</feature>
<sequence length="322" mass="35815">MGPASFESRAMMVSDLLCPLTNKWEVEKIRRFLPQYEDAILQIKTSSTPSIDTLVWLPERSGNYSTKTGYGIKRLAMSDLDPGGEPVNWLKHIWNVKTGPKLKDFLWRVVKKAIPVSSNLERRGFPRFNCKSCGAHEDDIHVLLKCPLATEVWNQAPISTRPSSALTSITDLIKQGDSFNPLPPVGLASPLWPWILWNLWKARNKLVFENRVFTAKEVILKSIKDAKEWCQAQSENRGSTSLGPSLNRSPPRAAHPPPTFQPEVLVCKVDAAWDVTSGRCGISGIYCENATISLPNFAEAHHHVSSALMAEAIAVHRAVSLA</sequence>
<accession>A0A8X8AWT9</accession>
<dbReference type="Pfam" id="PF13966">
    <property type="entry name" value="zf-RVT"/>
    <property type="match status" value="1"/>
</dbReference>
<evidence type="ECO:0000259" key="2">
    <source>
        <dbReference type="Pfam" id="PF13966"/>
    </source>
</evidence>
<dbReference type="InterPro" id="IPR026960">
    <property type="entry name" value="RVT-Znf"/>
</dbReference>
<keyword evidence="4" id="KW-1185">Reference proteome</keyword>
<dbReference type="AlphaFoldDB" id="A0A8X8AWT9"/>
<name>A0A8X8AWT9_BRACI</name>
<organism evidence="3 4">
    <name type="scientific">Brassica carinata</name>
    <name type="common">Ethiopian mustard</name>
    <name type="synonym">Abyssinian cabbage</name>
    <dbReference type="NCBI Taxonomy" id="52824"/>
    <lineage>
        <taxon>Eukaryota</taxon>
        <taxon>Viridiplantae</taxon>
        <taxon>Streptophyta</taxon>
        <taxon>Embryophyta</taxon>
        <taxon>Tracheophyta</taxon>
        <taxon>Spermatophyta</taxon>
        <taxon>Magnoliopsida</taxon>
        <taxon>eudicotyledons</taxon>
        <taxon>Gunneridae</taxon>
        <taxon>Pentapetalae</taxon>
        <taxon>rosids</taxon>
        <taxon>malvids</taxon>
        <taxon>Brassicales</taxon>
        <taxon>Brassicaceae</taxon>
        <taxon>Brassiceae</taxon>
        <taxon>Brassica</taxon>
    </lineage>
</organism>
<evidence type="ECO:0000313" key="4">
    <source>
        <dbReference type="Proteomes" id="UP000886595"/>
    </source>
</evidence>
<feature type="region of interest" description="Disordered" evidence="1">
    <location>
        <begin position="234"/>
        <end position="257"/>
    </location>
</feature>
<evidence type="ECO:0000313" key="3">
    <source>
        <dbReference type="EMBL" id="KAG2313748.1"/>
    </source>
</evidence>
<proteinExistence type="predicted"/>
<feature type="non-terminal residue" evidence="3">
    <location>
        <position position="322"/>
    </location>
</feature>
<evidence type="ECO:0000256" key="1">
    <source>
        <dbReference type="SAM" id="MobiDB-lite"/>
    </source>
</evidence>
<protein>
    <recommendedName>
        <fullName evidence="2">Reverse transcriptase zinc-binding domain-containing protein</fullName>
    </recommendedName>
</protein>
<gene>
    <name evidence="3" type="ORF">Bca52824_025305</name>
</gene>
<feature type="compositionally biased region" description="Polar residues" evidence="1">
    <location>
        <begin position="234"/>
        <end position="248"/>
    </location>
</feature>